<sequence>MPPVSEPSVPESSAVQLYCLDSGEPGSGELPLIILHGLLGSADNWRSHMRAWQDQRRVVAVDLRNHGRSPHADGMSYLSMSDDVVALMDRLSIERAHVLGHSMGGKVAMSLARRNPGRVATLTVADIAPVAYQHGHDRIFAAMRELQQGHPKDRREADALLARHIESRPVRLFLATNLQRDGDELALRVDLDRIMDGYADIIAPPAGQAPFDGPSMVLRGEQSDYVEDAMLPTLRGVLPGARLITLKEAGHWLHADQPDAFRQAVERFLGAHPHGA</sequence>
<dbReference type="RefSeq" id="WP_344704741.1">
    <property type="nucleotide sequence ID" value="NZ_BAAAZT010000075.1"/>
</dbReference>
<dbReference type="Proteomes" id="UP001500133">
    <property type="component" value="Unassembled WGS sequence"/>
</dbReference>
<dbReference type="Pfam" id="PF00561">
    <property type="entry name" value="Abhydrolase_1"/>
    <property type="match status" value="1"/>
</dbReference>
<reference evidence="4" key="1">
    <citation type="journal article" date="2019" name="Int. J. Syst. Evol. Microbiol.">
        <title>The Global Catalogue of Microorganisms (GCM) 10K type strain sequencing project: providing services to taxonomists for standard genome sequencing and annotation.</title>
        <authorList>
            <consortium name="The Broad Institute Genomics Platform"/>
            <consortium name="The Broad Institute Genome Sequencing Center for Infectious Disease"/>
            <person name="Wu L."/>
            <person name="Ma J."/>
        </authorList>
    </citation>
    <scope>NUCLEOTIDE SEQUENCE [LARGE SCALE GENOMIC DNA]</scope>
    <source>
        <strain evidence="4">JCM 16914</strain>
    </source>
</reference>
<gene>
    <name evidence="3" type="ORF">GCM10022228_19450</name>
</gene>
<evidence type="ECO:0000313" key="4">
    <source>
        <dbReference type="Proteomes" id="UP001500133"/>
    </source>
</evidence>
<protein>
    <submittedName>
        <fullName evidence="3">Alpha/beta fold hydrolase</fullName>
    </submittedName>
</protein>
<proteinExistence type="predicted"/>
<dbReference type="EMBL" id="BAAAZT010000075">
    <property type="protein sequence ID" value="GAA3908960.1"/>
    <property type="molecule type" value="Genomic_DNA"/>
</dbReference>
<evidence type="ECO:0000259" key="2">
    <source>
        <dbReference type="Pfam" id="PF00561"/>
    </source>
</evidence>
<comment type="caution">
    <text evidence="3">The sequence shown here is derived from an EMBL/GenBank/DDBJ whole genome shotgun (WGS) entry which is preliminary data.</text>
</comment>
<feature type="domain" description="AB hydrolase-1" evidence="2">
    <location>
        <begin position="31"/>
        <end position="257"/>
    </location>
</feature>
<dbReference type="GO" id="GO:0016787">
    <property type="term" value="F:hydrolase activity"/>
    <property type="evidence" value="ECO:0007669"/>
    <property type="project" value="UniProtKB-KW"/>
</dbReference>
<keyword evidence="4" id="KW-1185">Reference proteome</keyword>
<organism evidence="3 4">
    <name type="scientific">Halomonas cibimaris</name>
    <dbReference type="NCBI Taxonomy" id="657012"/>
    <lineage>
        <taxon>Bacteria</taxon>
        <taxon>Pseudomonadati</taxon>
        <taxon>Pseudomonadota</taxon>
        <taxon>Gammaproteobacteria</taxon>
        <taxon>Oceanospirillales</taxon>
        <taxon>Halomonadaceae</taxon>
        <taxon>Halomonas</taxon>
    </lineage>
</organism>
<evidence type="ECO:0000256" key="1">
    <source>
        <dbReference type="ARBA" id="ARBA00022801"/>
    </source>
</evidence>
<keyword evidence="1 3" id="KW-0378">Hydrolase</keyword>
<dbReference type="InterPro" id="IPR000073">
    <property type="entry name" value="AB_hydrolase_1"/>
</dbReference>
<name>A0ABP7LZ03_9GAMM</name>
<dbReference type="InterPro" id="IPR029058">
    <property type="entry name" value="AB_hydrolase_fold"/>
</dbReference>
<dbReference type="Gene3D" id="3.40.50.1820">
    <property type="entry name" value="alpha/beta hydrolase"/>
    <property type="match status" value="1"/>
</dbReference>
<dbReference type="PANTHER" id="PTHR46118">
    <property type="entry name" value="PROTEIN ABHD11"/>
    <property type="match status" value="1"/>
</dbReference>
<dbReference type="PANTHER" id="PTHR46118:SF4">
    <property type="entry name" value="PROTEIN ABHD11"/>
    <property type="match status" value="1"/>
</dbReference>
<evidence type="ECO:0000313" key="3">
    <source>
        <dbReference type="EMBL" id="GAA3908960.1"/>
    </source>
</evidence>
<dbReference type="PRINTS" id="PR00111">
    <property type="entry name" value="ABHYDROLASE"/>
</dbReference>
<accession>A0ABP7LZ03</accession>
<dbReference type="SUPFAM" id="SSF53474">
    <property type="entry name" value="alpha/beta-Hydrolases"/>
    <property type="match status" value="1"/>
</dbReference>